<dbReference type="AlphaFoldDB" id="A0A091CNT4"/>
<evidence type="ECO:0000313" key="1">
    <source>
        <dbReference type="EMBL" id="KFO19682.1"/>
    </source>
</evidence>
<sequence length="116" mass="13302">MSYIKQPNDGRWEVQSQAIEEMTGGVVGDLSQESHLAPGMPPHSSVLPRWELSLYLLTSLGFHCYSFYEVYRVSREHEEELDQEFELETNALFGGLKKWCPFPLPAEVKELLDNVV</sequence>
<dbReference type="EMBL" id="KN124946">
    <property type="protein sequence ID" value="KFO19682.1"/>
    <property type="molecule type" value="Genomic_DNA"/>
</dbReference>
<name>A0A091CNT4_FUKDA</name>
<proteinExistence type="predicted"/>
<organism evidence="1 2">
    <name type="scientific">Fukomys damarensis</name>
    <name type="common">Damaraland mole rat</name>
    <name type="synonym">Cryptomys damarensis</name>
    <dbReference type="NCBI Taxonomy" id="885580"/>
    <lineage>
        <taxon>Eukaryota</taxon>
        <taxon>Metazoa</taxon>
        <taxon>Chordata</taxon>
        <taxon>Craniata</taxon>
        <taxon>Vertebrata</taxon>
        <taxon>Euteleostomi</taxon>
        <taxon>Mammalia</taxon>
        <taxon>Eutheria</taxon>
        <taxon>Euarchontoglires</taxon>
        <taxon>Glires</taxon>
        <taxon>Rodentia</taxon>
        <taxon>Hystricomorpha</taxon>
        <taxon>Bathyergidae</taxon>
        <taxon>Fukomys</taxon>
    </lineage>
</organism>
<keyword evidence="1" id="KW-0808">Transferase</keyword>
<keyword evidence="2" id="KW-1185">Reference proteome</keyword>
<gene>
    <name evidence="1" type="ORF">H920_18993</name>
</gene>
<evidence type="ECO:0000313" key="2">
    <source>
        <dbReference type="Proteomes" id="UP000028990"/>
    </source>
</evidence>
<accession>A0A091CNT4</accession>
<dbReference type="Proteomes" id="UP000028990">
    <property type="component" value="Unassembled WGS sequence"/>
</dbReference>
<reference evidence="1 2" key="1">
    <citation type="submission" date="2013-11" db="EMBL/GenBank/DDBJ databases">
        <title>The Damaraland mole rat (Fukomys damarensis) genome and evolution of African mole rats.</title>
        <authorList>
            <person name="Gladyshev V.N."/>
            <person name="Fang X."/>
        </authorList>
    </citation>
    <scope>NUCLEOTIDE SEQUENCE [LARGE SCALE GENOMIC DNA]</scope>
    <source>
        <tissue evidence="1">Liver</tissue>
    </source>
</reference>
<protein>
    <submittedName>
        <fullName evidence="1">Protein-cysteine N-palmitoyltransferase HHAT</fullName>
    </submittedName>
</protein>
<dbReference type="GO" id="GO:0016740">
    <property type="term" value="F:transferase activity"/>
    <property type="evidence" value="ECO:0007669"/>
    <property type="project" value="UniProtKB-KW"/>
</dbReference>